<dbReference type="Proteomes" id="UP000592181">
    <property type="component" value="Unassembled WGS sequence"/>
</dbReference>
<dbReference type="AlphaFoldDB" id="A0A852X557"/>
<keyword evidence="6" id="KW-1185">Reference proteome</keyword>
<feature type="domain" description="FAD/NAD(P)-binding" evidence="4">
    <location>
        <begin position="240"/>
        <end position="547"/>
    </location>
</feature>
<dbReference type="SUPFAM" id="SSF51905">
    <property type="entry name" value="FAD/NAD(P)-binding domain"/>
    <property type="match status" value="1"/>
</dbReference>
<organism evidence="5 6">
    <name type="scientific">Janibacter alkaliphilus</name>
    <dbReference type="NCBI Taxonomy" id="1069963"/>
    <lineage>
        <taxon>Bacteria</taxon>
        <taxon>Bacillati</taxon>
        <taxon>Actinomycetota</taxon>
        <taxon>Actinomycetes</taxon>
        <taxon>Micrococcales</taxon>
        <taxon>Intrasporangiaceae</taxon>
        <taxon>Janibacter</taxon>
    </lineage>
</organism>
<evidence type="ECO:0000313" key="5">
    <source>
        <dbReference type="EMBL" id="NYG36500.1"/>
    </source>
</evidence>
<comment type="catalytic activity">
    <reaction evidence="3">
        <text>[thioredoxin]-dithiol + NADP(+) = [thioredoxin]-disulfide + NADPH + H(+)</text>
        <dbReference type="Rhea" id="RHEA:20345"/>
        <dbReference type="Rhea" id="RHEA-COMP:10698"/>
        <dbReference type="Rhea" id="RHEA-COMP:10700"/>
        <dbReference type="ChEBI" id="CHEBI:15378"/>
        <dbReference type="ChEBI" id="CHEBI:29950"/>
        <dbReference type="ChEBI" id="CHEBI:50058"/>
        <dbReference type="ChEBI" id="CHEBI:57783"/>
        <dbReference type="ChEBI" id="CHEBI:58349"/>
        <dbReference type="EC" id="1.8.1.9"/>
    </reaction>
</comment>
<keyword evidence="2 5" id="KW-0560">Oxidoreductase</keyword>
<protein>
    <submittedName>
        <fullName evidence="5">Thioredoxin reductase (NADPH)</fullName>
        <ecNumber evidence="5">1.8.1.9</ecNumber>
    </submittedName>
</protein>
<dbReference type="InterPro" id="IPR050097">
    <property type="entry name" value="Ferredoxin-NADP_redctase_2"/>
</dbReference>
<dbReference type="PRINTS" id="PR00368">
    <property type="entry name" value="FADPNR"/>
</dbReference>
<proteinExistence type="predicted"/>
<keyword evidence="1" id="KW-0285">Flavoprotein</keyword>
<dbReference type="Gene3D" id="3.50.50.60">
    <property type="entry name" value="FAD/NAD(P)-binding domain"/>
    <property type="match status" value="2"/>
</dbReference>
<dbReference type="Pfam" id="PF07992">
    <property type="entry name" value="Pyr_redox_2"/>
    <property type="match status" value="1"/>
</dbReference>
<dbReference type="PRINTS" id="PR00469">
    <property type="entry name" value="PNDRDTASEII"/>
</dbReference>
<dbReference type="EC" id="1.8.1.9" evidence="5"/>
<name>A0A852X557_9MICO</name>
<evidence type="ECO:0000259" key="4">
    <source>
        <dbReference type="Pfam" id="PF07992"/>
    </source>
</evidence>
<reference evidence="5 6" key="1">
    <citation type="submission" date="2020-07" db="EMBL/GenBank/DDBJ databases">
        <title>Sequencing the genomes of 1000 actinobacteria strains.</title>
        <authorList>
            <person name="Klenk H.-P."/>
        </authorList>
    </citation>
    <scope>NUCLEOTIDE SEQUENCE [LARGE SCALE GENOMIC DNA]</scope>
    <source>
        <strain evidence="5 6">DSM 24723</strain>
    </source>
</reference>
<sequence>MKPNELEKQTTAIILVAGPDAIGRLVDSVSRRYSAEYTVRSFGTKASALVGMADIIGGGGDIALIGADPDLPDGHGLDLLAKAHRLVPTARRVLMLSDWANQFDDRIRNASSDGQLDAYLGVPRGTRDEEFHAAVSEILSEWAWTSQAVTVDGLQIVSNVDTPELARIIDVLQRMGMPYRRYMQDSEVGEEIIEQTGTDDPRFPLFRTFLGDVLQDPSIADIGALMYGRIEHLDADHVADLLIVGAGPAGLAAAVYGASEGLGTVVVESEAIGGQAGTSSMIRNYLGFPRGVTGMRLAQRARIQATRFGTRFFAGTAACDLVPGHDGAPHTVRMEDGAVLRARSVVVATGAQYRRLMVDPIEERVGAGVHYGAATSVARETSGRDVYVVGGGNSAGQAAIHLARFARTVTIVIRRPDLTSTMSEYLIREINGTGNITVRPGTEVVDGCGEGRLEGITLRDRESGAVEEVDCSALMLLLGADPCTDWLTDSICIADDGFVLTGREVPQEKWVDGLPPESLATNIPGIFAVGDIRKGSMKRVAAATGEGAAVVPLVHAHLGA</sequence>
<dbReference type="PANTHER" id="PTHR48105">
    <property type="entry name" value="THIOREDOXIN REDUCTASE 1-RELATED-RELATED"/>
    <property type="match status" value="1"/>
</dbReference>
<dbReference type="InterPro" id="IPR036188">
    <property type="entry name" value="FAD/NAD-bd_sf"/>
</dbReference>
<evidence type="ECO:0000256" key="1">
    <source>
        <dbReference type="ARBA" id="ARBA00022630"/>
    </source>
</evidence>
<dbReference type="InterPro" id="IPR023753">
    <property type="entry name" value="FAD/NAD-binding_dom"/>
</dbReference>
<dbReference type="RefSeq" id="WP_179461997.1">
    <property type="nucleotide sequence ID" value="NZ_JACBZX010000001.1"/>
</dbReference>
<dbReference type="EMBL" id="JACBZX010000001">
    <property type="protein sequence ID" value="NYG36500.1"/>
    <property type="molecule type" value="Genomic_DNA"/>
</dbReference>
<gene>
    <name evidence="5" type="ORF">BJY28_000969</name>
</gene>
<dbReference type="GO" id="GO:0004791">
    <property type="term" value="F:thioredoxin-disulfide reductase (NADPH) activity"/>
    <property type="evidence" value="ECO:0007669"/>
    <property type="project" value="UniProtKB-EC"/>
</dbReference>
<evidence type="ECO:0000256" key="3">
    <source>
        <dbReference type="ARBA" id="ARBA00048132"/>
    </source>
</evidence>
<comment type="caution">
    <text evidence="5">The sequence shown here is derived from an EMBL/GenBank/DDBJ whole genome shotgun (WGS) entry which is preliminary data.</text>
</comment>
<evidence type="ECO:0000256" key="2">
    <source>
        <dbReference type="ARBA" id="ARBA00023002"/>
    </source>
</evidence>
<accession>A0A852X557</accession>
<evidence type="ECO:0000313" key="6">
    <source>
        <dbReference type="Proteomes" id="UP000592181"/>
    </source>
</evidence>